<sequence length="679" mass="68838">MTKVRFIRSSVRYPLRGAPHTGWRLARPVVRWLAKSFGCPAMVSIDDAVRRITATGARGAGGNGGEGPAGGPDRKDAGEMTEPLGLSVGVANLVAARTGSAPVTRSSVLTLFNQRAPEVGTPEENPNAAGPGLALSGFVERVADNEPLIAADGSAHSGAAIAAGALDAIAGTVGYGAPVAIAVPAHWGERQVGALREALRGHPDLAPGAVQPALIGDAAAALAALYAKPGFPTDGIVVLCDFGASGSSVTLTDAASNFRQIAPTQRYTDFTGNQLDQMILRHLAVAAGDADGTAPLAPLSRRLAQCRSAKEQLSAATVAVIPAELPGIGEDVRLTRAEFEDLISGPLQLFISCVEEVLQRNQIPQGRLAAIATVGGGASIPLITSRLSERLQVPIVTTAQPRLNAAIGAAVLAQMRSSAVGPPPQGAVGYAAVGTAAAETEGDAAALAPTEVVPSAWAVGASRAAAGEASVDGDQSATYRALAWSQEAAAGDPAVPGVDYGDAGAGVTADTERPDAHSDDASQRTHWYGRSSVLISVTGAAAVALVIAAVLAVKFGAAKSKPVNNTRVITPPVESSQLVPAPPPASNTGSVTPSTIESTESVTTPPATTVATTQPPVPTTHLATTYPTPGLPDDHQSGQHVFDDPIPTREQEPGTGPTADDDDTGARQTAIEPLTPCAR</sequence>
<feature type="region of interest" description="Disordered" evidence="4">
    <location>
        <begin position="56"/>
        <end position="80"/>
    </location>
</feature>
<feature type="region of interest" description="Disordered" evidence="4">
    <location>
        <begin position="493"/>
        <end position="523"/>
    </location>
</feature>
<keyword evidence="7" id="KW-1185">Reference proteome</keyword>
<evidence type="ECO:0000313" key="7">
    <source>
        <dbReference type="Proteomes" id="UP000516380"/>
    </source>
</evidence>
<feature type="region of interest" description="Disordered" evidence="4">
    <location>
        <begin position="574"/>
        <end position="679"/>
    </location>
</feature>
<feature type="compositionally biased region" description="Polar residues" evidence="4">
    <location>
        <begin position="586"/>
        <end position="601"/>
    </location>
</feature>
<dbReference type="PANTHER" id="PTHR42749">
    <property type="entry name" value="CELL SHAPE-DETERMINING PROTEIN MREB"/>
    <property type="match status" value="1"/>
</dbReference>
<name>A0A7G1IGZ2_MYCKA</name>
<evidence type="ECO:0000256" key="3">
    <source>
        <dbReference type="ARBA" id="ARBA00023186"/>
    </source>
</evidence>
<dbReference type="EMBL" id="AP023343">
    <property type="protein sequence ID" value="BCI89694.1"/>
    <property type="molecule type" value="Genomic_DNA"/>
</dbReference>
<feature type="compositionally biased region" description="Basic and acidic residues" evidence="4">
    <location>
        <begin position="632"/>
        <end position="652"/>
    </location>
</feature>
<dbReference type="InterPro" id="IPR013126">
    <property type="entry name" value="Hsp_70_fam"/>
</dbReference>
<evidence type="ECO:0000256" key="2">
    <source>
        <dbReference type="ARBA" id="ARBA00022840"/>
    </source>
</evidence>
<evidence type="ECO:0000313" key="6">
    <source>
        <dbReference type="EMBL" id="BCI89694.1"/>
    </source>
</evidence>
<keyword evidence="5" id="KW-0812">Transmembrane</keyword>
<organism evidence="6 7">
    <name type="scientific">Mycobacterium kansasii</name>
    <dbReference type="NCBI Taxonomy" id="1768"/>
    <lineage>
        <taxon>Bacteria</taxon>
        <taxon>Bacillati</taxon>
        <taxon>Actinomycetota</taxon>
        <taxon>Actinomycetes</taxon>
        <taxon>Mycobacteriales</taxon>
        <taxon>Mycobacteriaceae</taxon>
        <taxon>Mycobacterium</taxon>
    </lineage>
</organism>
<keyword evidence="2" id="KW-0067">ATP-binding</keyword>
<keyword evidence="5" id="KW-1133">Transmembrane helix</keyword>
<protein>
    <recommendedName>
        <fullName evidence="8">Chaperone protein DnaK</fullName>
    </recommendedName>
</protein>
<feature type="compositionally biased region" description="Low complexity" evidence="4">
    <location>
        <begin position="602"/>
        <end position="614"/>
    </location>
</feature>
<reference evidence="6 7" key="1">
    <citation type="submission" date="2020-07" db="EMBL/GenBank/DDBJ databases">
        <title>Mycobacterium kansasii (former subtype) with zoonotic potential isolated from diseased indoor pet cat, Japan.</title>
        <authorList>
            <person name="Fukano H."/>
            <person name="Terazono T."/>
            <person name="Hoshino Y."/>
        </authorList>
    </citation>
    <scope>NUCLEOTIDE SEQUENCE [LARGE SCALE GENOMIC DNA]</scope>
    <source>
        <strain evidence="6 7">Kuro-I</strain>
    </source>
</reference>
<dbReference type="PANTHER" id="PTHR42749:SF1">
    <property type="entry name" value="CELL SHAPE-DETERMINING PROTEIN MREB"/>
    <property type="match status" value="1"/>
</dbReference>
<feature type="compositionally biased region" description="Basic and acidic residues" evidence="4">
    <location>
        <begin position="510"/>
        <end position="523"/>
    </location>
</feature>
<keyword evidence="1" id="KW-0547">Nucleotide-binding</keyword>
<evidence type="ECO:0000256" key="4">
    <source>
        <dbReference type="SAM" id="MobiDB-lite"/>
    </source>
</evidence>
<dbReference type="Pfam" id="PF00012">
    <property type="entry name" value="HSP70"/>
    <property type="match status" value="1"/>
</dbReference>
<dbReference type="GO" id="GO:0005524">
    <property type="term" value="F:ATP binding"/>
    <property type="evidence" value="ECO:0007669"/>
    <property type="project" value="UniProtKB-KW"/>
</dbReference>
<evidence type="ECO:0000256" key="5">
    <source>
        <dbReference type="SAM" id="Phobius"/>
    </source>
</evidence>
<proteinExistence type="predicted"/>
<dbReference type="Gene3D" id="3.90.640.10">
    <property type="entry name" value="Actin, Chain A, domain 4"/>
    <property type="match status" value="1"/>
</dbReference>
<feature type="compositionally biased region" description="Gly residues" evidence="4">
    <location>
        <begin position="58"/>
        <end position="70"/>
    </location>
</feature>
<dbReference type="SUPFAM" id="SSF53067">
    <property type="entry name" value="Actin-like ATPase domain"/>
    <property type="match status" value="1"/>
</dbReference>
<keyword evidence="3" id="KW-0143">Chaperone</keyword>
<dbReference type="Gene3D" id="3.30.420.40">
    <property type="match status" value="2"/>
</dbReference>
<dbReference type="GO" id="GO:0140662">
    <property type="term" value="F:ATP-dependent protein folding chaperone"/>
    <property type="evidence" value="ECO:0007669"/>
    <property type="project" value="InterPro"/>
</dbReference>
<keyword evidence="5" id="KW-0472">Membrane</keyword>
<evidence type="ECO:0008006" key="8">
    <source>
        <dbReference type="Google" id="ProtNLM"/>
    </source>
</evidence>
<evidence type="ECO:0000256" key="1">
    <source>
        <dbReference type="ARBA" id="ARBA00022741"/>
    </source>
</evidence>
<dbReference type="AlphaFoldDB" id="A0A7G1IGZ2"/>
<dbReference type="InterPro" id="IPR043129">
    <property type="entry name" value="ATPase_NBD"/>
</dbReference>
<gene>
    <name evidence="6" type="ORF">NIIDMKKI_49000</name>
</gene>
<feature type="transmembrane region" description="Helical" evidence="5">
    <location>
        <begin position="533"/>
        <end position="553"/>
    </location>
</feature>
<accession>A0A7G1IGZ2</accession>
<dbReference type="Proteomes" id="UP000516380">
    <property type="component" value="Chromosome"/>
</dbReference>